<evidence type="ECO:0000256" key="3">
    <source>
        <dbReference type="ARBA" id="ARBA00022722"/>
    </source>
</evidence>
<evidence type="ECO:0000256" key="8">
    <source>
        <dbReference type="ARBA" id="ARBA00022842"/>
    </source>
</evidence>
<evidence type="ECO:0000256" key="14">
    <source>
        <dbReference type="NCBIfam" id="TIGR00648"/>
    </source>
</evidence>
<proteinExistence type="inferred from homology"/>
<organism evidence="15 16">
    <name type="scientific">Salisediminibacterium halotolerans</name>
    <dbReference type="NCBI Taxonomy" id="517425"/>
    <lineage>
        <taxon>Bacteria</taxon>
        <taxon>Bacillati</taxon>
        <taxon>Bacillota</taxon>
        <taxon>Bacilli</taxon>
        <taxon>Bacillales</taxon>
        <taxon>Bacillaceae</taxon>
        <taxon>Salisediminibacterium</taxon>
    </lineage>
</organism>
<keyword evidence="4 13" id="KW-0479">Metal-binding</keyword>
<evidence type="ECO:0000256" key="4">
    <source>
        <dbReference type="ARBA" id="ARBA00022723"/>
    </source>
</evidence>
<dbReference type="Gene3D" id="3.40.1350.10">
    <property type="match status" value="1"/>
</dbReference>
<dbReference type="AlphaFoldDB" id="A0A1H9NYT1"/>
<keyword evidence="9 13" id="KW-0233">DNA recombination</keyword>
<dbReference type="SUPFAM" id="SSF52980">
    <property type="entry name" value="Restriction endonuclease-like"/>
    <property type="match status" value="1"/>
</dbReference>
<evidence type="ECO:0000256" key="9">
    <source>
        <dbReference type="ARBA" id="ARBA00023172"/>
    </source>
</evidence>
<dbReference type="GO" id="GO:0008821">
    <property type="term" value="F:crossover junction DNA endonuclease activity"/>
    <property type="evidence" value="ECO:0007669"/>
    <property type="project" value="UniProtKB-EC"/>
</dbReference>
<evidence type="ECO:0000256" key="7">
    <source>
        <dbReference type="ARBA" id="ARBA00022801"/>
    </source>
</evidence>
<dbReference type="InterPro" id="IPR011335">
    <property type="entry name" value="Restrct_endonuc-II-like"/>
</dbReference>
<comment type="cofactor">
    <cofactor evidence="13">
        <name>Mg(2+)</name>
        <dbReference type="ChEBI" id="CHEBI:18420"/>
    </cofactor>
    <text evidence="13">Binds 1 Mg(2+) ion per subunit.</text>
</comment>
<dbReference type="HAMAP" id="MF_00130">
    <property type="entry name" value="RecU"/>
    <property type="match status" value="1"/>
</dbReference>
<dbReference type="InterPro" id="IPR011856">
    <property type="entry name" value="tRNA_endonuc-like_dom_sf"/>
</dbReference>
<dbReference type="NCBIfam" id="NF002584">
    <property type="entry name" value="PRK02234.1-5"/>
    <property type="match status" value="1"/>
</dbReference>
<evidence type="ECO:0000256" key="10">
    <source>
        <dbReference type="ARBA" id="ARBA00023204"/>
    </source>
</evidence>
<feature type="site" description="Transition state stabilizer" evidence="13">
    <location>
        <position position="105"/>
    </location>
</feature>
<dbReference type="GO" id="GO:0007059">
    <property type="term" value="P:chromosome segregation"/>
    <property type="evidence" value="ECO:0007669"/>
    <property type="project" value="UniProtKB-UniRule"/>
</dbReference>
<evidence type="ECO:0000256" key="13">
    <source>
        <dbReference type="HAMAP-Rule" id="MF_00130"/>
    </source>
</evidence>
<comment type="similarity">
    <text evidence="11 13">Belongs to the RecU family.</text>
</comment>
<keyword evidence="3 13" id="KW-0540">Nuclease</keyword>
<dbReference type="NCBIfam" id="TIGR00648">
    <property type="entry name" value="recU"/>
    <property type="match status" value="1"/>
</dbReference>
<name>A0A1H9NYT1_9BACI</name>
<comment type="caution">
    <text evidence="15">The sequence shown here is derived from an EMBL/GenBank/DDBJ whole genome shotgun (WGS) entry which is preliminary data.</text>
</comment>
<dbReference type="GO" id="GO:0003676">
    <property type="term" value="F:nucleic acid binding"/>
    <property type="evidence" value="ECO:0007669"/>
    <property type="project" value="InterPro"/>
</dbReference>
<dbReference type="OrthoDB" id="9783592at2"/>
<protein>
    <recommendedName>
        <fullName evidence="12 13">Holliday junction resolvase RecU</fullName>
        <ecNumber evidence="13 14">3.1.21.10</ecNumber>
    </recommendedName>
    <alternativeName>
        <fullName evidence="13">Recombination protein U homolog</fullName>
    </alternativeName>
</protein>
<accession>A0A1H9NYT1</accession>
<dbReference type="STRING" id="1464123.SAMN05444126_10125"/>
<dbReference type="GO" id="GO:0000287">
    <property type="term" value="F:magnesium ion binding"/>
    <property type="evidence" value="ECO:0007669"/>
    <property type="project" value="UniProtKB-UniRule"/>
</dbReference>
<evidence type="ECO:0000313" key="15">
    <source>
        <dbReference type="EMBL" id="SER41092.1"/>
    </source>
</evidence>
<feature type="binding site" evidence="13">
    <location>
        <position position="103"/>
    </location>
    <ligand>
        <name>Mg(2+)</name>
        <dbReference type="ChEBI" id="CHEBI:18420"/>
    </ligand>
</feature>
<dbReference type="GO" id="GO:0005737">
    <property type="term" value="C:cytoplasm"/>
    <property type="evidence" value="ECO:0007669"/>
    <property type="project" value="UniProtKB-SubCell"/>
</dbReference>
<dbReference type="RefSeq" id="WP_093071501.1">
    <property type="nucleotide sequence ID" value="NZ_FOGV01000001.1"/>
</dbReference>
<keyword evidence="10 13" id="KW-0234">DNA repair</keyword>
<keyword evidence="8 13" id="KW-0460">Magnesium</keyword>
<dbReference type="EC" id="3.1.21.10" evidence="13 14"/>
<comment type="subcellular location">
    <subcellularLocation>
        <location evidence="1 13">Cytoplasm</location>
    </subcellularLocation>
</comment>
<feature type="binding site" evidence="13">
    <location>
        <position position="88"/>
    </location>
    <ligand>
        <name>Mg(2+)</name>
        <dbReference type="ChEBI" id="CHEBI:18420"/>
    </ligand>
</feature>
<dbReference type="EMBL" id="FOGV01000001">
    <property type="protein sequence ID" value="SER41092.1"/>
    <property type="molecule type" value="Genomic_DNA"/>
</dbReference>
<feature type="binding site" evidence="13">
    <location>
        <position position="90"/>
    </location>
    <ligand>
        <name>Mg(2+)</name>
        <dbReference type="ChEBI" id="CHEBI:18420"/>
    </ligand>
</feature>
<evidence type="ECO:0000256" key="1">
    <source>
        <dbReference type="ARBA" id="ARBA00004496"/>
    </source>
</evidence>
<keyword evidence="6 13" id="KW-0227">DNA damage</keyword>
<reference evidence="16" key="1">
    <citation type="submission" date="2016-10" db="EMBL/GenBank/DDBJ databases">
        <authorList>
            <person name="de Groot N.N."/>
        </authorList>
    </citation>
    <scope>NUCLEOTIDE SEQUENCE [LARGE SCALE GENOMIC DNA]</scope>
    <source>
        <strain evidence="16">10nlg</strain>
    </source>
</reference>
<dbReference type="NCBIfam" id="NF002581">
    <property type="entry name" value="PRK02234.1-2"/>
    <property type="match status" value="1"/>
</dbReference>
<comment type="catalytic activity">
    <reaction evidence="13">
        <text>Endonucleolytic cleavage at a junction such as a reciprocal single-stranded crossover between two homologous DNA duplexes (Holliday junction).</text>
        <dbReference type="EC" id="3.1.21.10"/>
    </reaction>
</comment>
<gene>
    <name evidence="13" type="primary">recU</name>
    <name evidence="15" type="ORF">SAMN05444126_10125</name>
</gene>
<evidence type="ECO:0000256" key="11">
    <source>
        <dbReference type="ARBA" id="ARBA00023447"/>
    </source>
</evidence>
<evidence type="ECO:0000313" key="16">
    <source>
        <dbReference type="Proteomes" id="UP000199318"/>
    </source>
</evidence>
<dbReference type="CDD" id="cd22354">
    <property type="entry name" value="RecU-like"/>
    <property type="match status" value="1"/>
</dbReference>
<evidence type="ECO:0000256" key="2">
    <source>
        <dbReference type="ARBA" id="ARBA00022490"/>
    </source>
</evidence>
<dbReference type="InterPro" id="IPR004612">
    <property type="entry name" value="Resolv_RecU"/>
</dbReference>
<evidence type="ECO:0000256" key="6">
    <source>
        <dbReference type="ARBA" id="ARBA00022763"/>
    </source>
</evidence>
<keyword evidence="5 13" id="KW-0255">Endonuclease</keyword>
<dbReference type="PIRSF" id="PIRSF037785">
    <property type="entry name" value="RecU"/>
    <property type="match status" value="1"/>
</dbReference>
<dbReference type="Proteomes" id="UP000199318">
    <property type="component" value="Unassembled WGS sequence"/>
</dbReference>
<feature type="binding site" evidence="13">
    <location>
        <position position="122"/>
    </location>
    <ligand>
        <name>Mg(2+)</name>
        <dbReference type="ChEBI" id="CHEBI:18420"/>
    </ligand>
</feature>
<dbReference type="GO" id="GO:0006281">
    <property type="term" value="P:DNA repair"/>
    <property type="evidence" value="ECO:0007669"/>
    <property type="project" value="UniProtKB-UniRule"/>
</dbReference>
<keyword evidence="2 13" id="KW-0963">Cytoplasm</keyword>
<evidence type="ECO:0000256" key="12">
    <source>
        <dbReference type="ARBA" id="ARBA00029523"/>
    </source>
</evidence>
<sequence length="203" mass="24029">MAIRYPNGKKYTPKRILLENNNVKHKDERFSNRGMTLEEDINETNEYYRSRKIANIHKKPLPLQIVNVHYPKRSAAVVTEAYFKKPSTTDYNGVYKGFYLDFEAKETKNKTSFPFKNFHQHQIDHMKDIISHGGCSFILMRFAKTEEVFLVKAEDFIPYYEDKTSKRKSLPKTIIEEISYPVAVGYHPRVDYLRVIDRILRLN</sequence>
<evidence type="ECO:0000256" key="5">
    <source>
        <dbReference type="ARBA" id="ARBA00022759"/>
    </source>
</evidence>
<dbReference type="GO" id="GO:0006310">
    <property type="term" value="P:DNA recombination"/>
    <property type="evidence" value="ECO:0007669"/>
    <property type="project" value="UniProtKB-UniRule"/>
</dbReference>
<keyword evidence="7 13" id="KW-0378">Hydrolase</keyword>
<comment type="function">
    <text evidence="13">Endonuclease that resolves Holliday junction intermediates in genetic recombination. Cleaves mobile four-strand junctions by introducing symmetrical nicks in paired strands. Promotes annealing of linear ssDNA with homologous dsDNA. Required for DNA repair, homologous recombination and chromosome segregation.</text>
</comment>
<dbReference type="Pfam" id="PF03838">
    <property type="entry name" value="RecU"/>
    <property type="match status" value="1"/>
</dbReference>
<keyword evidence="16" id="KW-1185">Reference proteome</keyword>